<keyword evidence="3" id="KW-0249">Electron transport</keyword>
<dbReference type="GO" id="GO:0015035">
    <property type="term" value="F:protein-disulfide reductase activity"/>
    <property type="evidence" value="ECO:0007669"/>
    <property type="project" value="UniProtKB-UniRule"/>
</dbReference>
<feature type="site" description="Deprotonates C-terminal active site Cys" evidence="8">
    <location>
        <position position="24"/>
    </location>
</feature>
<proteinExistence type="inferred from homology"/>
<dbReference type="AlphaFoldDB" id="A0A4V2PRY8"/>
<keyword evidence="12" id="KW-1185">Reference proteome</keyword>
<dbReference type="PANTHER" id="PTHR45663">
    <property type="entry name" value="GEO12009P1"/>
    <property type="match status" value="1"/>
</dbReference>
<sequence length="105" mass="11605">MAAELNEASFQTEVIDSGMPVLVDFWAVWCGPCRMLTPTIESLASEYAGKVKVAKVNVDENQQLAAKYGIMSIPTVMVFKDGKVVEQFIGVQPKGVYEDALKRYI</sequence>
<dbReference type="Pfam" id="PF00085">
    <property type="entry name" value="Thioredoxin"/>
    <property type="match status" value="1"/>
</dbReference>
<dbReference type="FunFam" id="3.40.30.10:FF:000001">
    <property type="entry name" value="Thioredoxin"/>
    <property type="match status" value="1"/>
</dbReference>
<dbReference type="PIRSF" id="PIRSF000077">
    <property type="entry name" value="Thioredoxin"/>
    <property type="match status" value="1"/>
</dbReference>
<keyword evidence="5 9" id="KW-0676">Redox-active center</keyword>
<protein>
    <recommendedName>
        <fullName evidence="6 7">Thioredoxin</fullName>
    </recommendedName>
</protein>
<dbReference type="NCBIfam" id="TIGR01068">
    <property type="entry name" value="thioredoxin"/>
    <property type="match status" value="1"/>
</dbReference>
<feature type="active site" description="Nucleophile" evidence="8">
    <location>
        <position position="33"/>
    </location>
</feature>
<dbReference type="SUPFAM" id="SSF52833">
    <property type="entry name" value="Thioredoxin-like"/>
    <property type="match status" value="1"/>
</dbReference>
<evidence type="ECO:0000256" key="1">
    <source>
        <dbReference type="ARBA" id="ARBA00008987"/>
    </source>
</evidence>
<organism evidence="11 12">
    <name type="scientific">Seleniivibrio woodruffii</name>
    <dbReference type="NCBI Taxonomy" id="1078050"/>
    <lineage>
        <taxon>Bacteria</taxon>
        <taxon>Pseudomonadati</taxon>
        <taxon>Deferribacterota</taxon>
        <taxon>Deferribacteres</taxon>
        <taxon>Deferribacterales</taxon>
        <taxon>Geovibrionaceae</taxon>
        <taxon>Seleniivibrio</taxon>
    </lineage>
</organism>
<dbReference type="InterPro" id="IPR017937">
    <property type="entry name" value="Thioredoxin_CS"/>
</dbReference>
<feature type="domain" description="Thioredoxin" evidence="10">
    <location>
        <begin position="1"/>
        <end position="105"/>
    </location>
</feature>
<evidence type="ECO:0000256" key="9">
    <source>
        <dbReference type="PIRSR" id="PIRSR000077-4"/>
    </source>
</evidence>
<keyword evidence="4 9" id="KW-1015">Disulfide bond</keyword>
<dbReference type="OrthoDB" id="9790390at2"/>
<dbReference type="CDD" id="cd02947">
    <property type="entry name" value="TRX_family"/>
    <property type="match status" value="1"/>
</dbReference>
<evidence type="ECO:0000256" key="6">
    <source>
        <dbReference type="NCBIfam" id="TIGR01068"/>
    </source>
</evidence>
<dbReference type="InterPro" id="IPR013766">
    <property type="entry name" value="Thioredoxin_domain"/>
</dbReference>
<keyword evidence="2" id="KW-0813">Transport</keyword>
<evidence type="ECO:0000256" key="8">
    <source>
        <dbReference type="PIRSR" id="PIRSR000077-1"/>
    </source>
</evidence>
<dbReference type="EMBL" id="SMGG01000004">
    <property type="protein sequence ID" value="TCK60661.1"/>
    <property type="molecule type" value="Genomic_DNA"/>
</dbReference>
<dbReference type="PRINTS" id="PR00421">
    <property type="entry name" value="THIOREDOXIN"/>
</dbReference>
<dbReference type="PROSITE" id="PS51352">
    <property type="entry name" value="THIOREDOXIN_2"/>
    <property type="match status" value="1"/>
</dbReference>
<evidence type="ECO:0000313" key="12">
    <source>
        <dbReference type="Proteomes" id="UP000294614"/>
    </source>
</evidence>
<feature type="active site" description="Nucleophile" evidence="8">
    <location>
        <position position="30"/>
    </location>
</feature>
<comment type="caution">
    <text evidence="11">The sequence shown here is derived from an EMBL/GenBank/DDBJ whole genome shotgun (WGS) entry which is preliminary data.</text>
</comment>
<dbReference type="Proteomes" id="UP000294614">
    <property type="component" value="Unassembled WGS sequence"/>
</dbReference>
<dbReference type="PROSITE" id="PS00194">
    <property type="entry name" value="THIOREDOXIN_1"/>
    <property type="match status" value="1"/>
</dbReference>
<dbReference type="InterPro" id="IPR005746">
    <property type="entry name" value="Thioredoxin"/>
</dbReference>
<evidence type="ECO:0000259" key="10">
    <source>
        <dbReference type="PROSITE" id="PS51352"/>
    </source>
</evidence>
<feature type="disulfide bond" description="Redox-active" evidence="9">
    <location>
        <begin position="30"/>
        <end position="33"/>
    </location>
</feature>
<feature type="site" description="Contributes to redox potential value" evidence="8">
    <location>
        <position position="31"/>
    </location>
</feature>
<gene>
    <name evidence="11" type="ORF">C8D98_1540</name>
</gene>
<evidence type="ECO:0000313" key="11">
    <source>
        <dbReference type="EMBL" id="TCK60661.1"/>
    </source>
</evidence>
<dbReference type="PANTHER" id="PTHR45663:SF11">
    <property type="entry name" value="GEO12009P1"/>
    <property type="match status" value="1"/>
</dbReference>
<evidence type="ECO:0000256" key="2">
    <source>
        <dbReference type="ARBA" id="ARBA00022448"/>
    </source>
</evidence>
<feature type="site" description="Contributes to redox potential value" evidence="8">
    <location>
        <position position="32"/>
    </location>
</feature>
<dbReference type="GO" id="GO:0005737">
    <property type="term" value="C:cytoplasm"/>
    <property type="evidence" value="ECO:0007669"/>
    <property type="project" value="TreeGrafter"/>
</dbReference>
<comment type="similarity">
    <text evidence="1 7">Belongs to the thioredoxin family.</text>
</comment>
<reference evidence="11 12" key="1">
    <citation type="submission" date="2019-03" db="EMBL/GenBank/DDBJ databases">
        <title>Genomic Encyclopedia of Type Strains, Phase IV (KMG-IV): sequencing the most valuable type-strain genomes for metagenomic binning, comparative biology and taxonomic classification.</title>
        <authorList>
            <person name="Goeker M."/>
        </authorList>
    </citation>
    <scope>NUCLEOTIDE SEQUENCE [LARGE SCALE GENOMIC DNA]</scope>
    <source>
        <strain evidence="11 12">DSM 24984</strain>
    </source>
</reference>
<dbReference type="InterPro" id="IPR036249">
    <property type="entry name" value="Thioredoxin-like_sf"/>
</dbReference>
<name>A0A4V2PRY8_9BACT</name>
<dbReference type="RefSeq" id="WP_132873532.1">
    <property type="nucleotide sequence ID" value="NZ_JAJUHT010000001.1"/>
</dbReference>
<evidence type="ECO:0000256" key="3">
    <source>
        <dbReference type="ARBA" id="ARBA00022982"/>
    </source>
</evidence>
<evidence type="ECO:0000256" key="5">
    <source>
        <dbReference type="ARBA" id="ARBA00023284"/>
    </source>
</evidence>
<accession>A0A4V2PRY8</accession>
<evidence type="ECO:0000256" key="7">
    <source>
        <dbReference type="PIRNR" id="PIRNR000077"/>
    </source>
</evidence>
<evidence type="ECO:0000256" key="4">
    <source>
        <dbReference type="ARBA" id="ARBA00023157"/>
    </source>
</evidence>
<dbReference type="Gene3D" id="3.40.30.10">
    <property type="entry name" value="Glutaredoxin"/>
    <property type="match status" value="1"/>
</dbReference>